<dbReference type="CDD" id="cd07377">
    <property type="entry name" value="WHTH_GntR"/>
    <property type="match status" value="1"/>
</dbReference>
<dbReference type="PRINTS" id="PR00035">
    <property type="entry name" value="HTHGNTR"/>
</dbReference>
<keyword evidence="1" id="KW-0805">Transcription regulation</keyword>
<dbReference type="EMBL" id="JAHCDA010000002">
    <property type="protein sequence ID" value="MBS7811967.1"/>
    <property type="molecule type" value="Genomic_DNA"/>
</dbReference>
<evidence type="ECO:0000313" key="6">
    <source>
        <dbReference type="Proteomes" id="UP000766336"/>
    </source>
</evidence>
<evidence type="ECO:0000313" key="5">
    <source>
        <dbReference type="EMBL" id="MBS7811967.1"/>
    </source>
</evidence>
<dbReference type="Pfam" id="PF00392">
    <property type="entry name" value="GntR"/>
    <property type="match status" value="1"/>
</dbReference>
<protein>
    <submittedName>
        <fullName evidence="5">GntR family transcriptional regulator</fullName>
    </submittedName>
</protein>
<evidence type="ECO:0000256" key="2">
    <source>
        <dbReference type="ARBA" id="ARBA00023125"/>
    </source>
</evidence>
<dbReference type="InterPro" id="IPR000524">
    <property type="entry name" value="Tscrpt_reg_HTH_GntR"/>
</dbReference>
<dbReference type="Gene3D" id="3.40.1410.10">
    <property type="entry name" value="Chorismate lyase-like"/>
    <property type="match status" value="1"/>
</dbReference>
<dbReference type="Pfam" id="PF07702">
    <property type="entry name" value="UTRA"/>
    <property type="match status" value="1"/>
</dbReference>
<dbReference type="Proteomes" id="UP000766336">
    <property type="component" value="Unassembled WGS sequence"/>
</dbReference>
<comment type="caution">
    <text evidence="5">The sequence shown here is derived from an EMBL/GenBank/DDBJ whole genome shotgun (WGS) entry which is preliminary data.</text>
</comment>
<keyword evidence="6" id="KW-1185">Reference proteome</keyword>
<dbReference type="SMART" id="SM00866">
    <property type="entry name" value="UTRA"/>
    <property type="match status" value="1"/>
</dbReference>
<reference evidence="5 6" key="1">
    <citation type="submission" date="2021-05" db="EMBL/GenBank/DDBJ databases">
        <title>Roseococcus sp. XZZS9, whole genome shotgun sequencing project.</title>
        <authorList>
            <person name="Zhao G."/>
            <person name="Shen L."/>
        </authorList>
    </citation>
    <scope>NUCLEOTIDE SEQUENCE [LARGE SCALE GENOMIC DNA]</scope>
    <source>
        <strain evidence="5 6">XZZS9</strain>
    </source>
</reference>
<organism evidence="5 6">
    <name type="scientific">Roseococcus pinisoli</name>
    <dbReference type="NCBI Taxonomy" id="2835040"/>
    <lineage>
        <taxon>Bacteria</taxon>
        <taxon>Pseudomonadati</taxon>
        <taxon>Pseudomonadota</taxon>
        <taxon>Alphaproteobacteria</taxon>
        <taxon>Acetobacterales</taxon>
        <taxon>Roseomonadaceae</taxon>
        <taxon>Roseococcus</taxon>
    </lineage>
</organism>
<dbReference type="InterPro" id="IPR036390">
    <property type="entry name" value="WH_DNA-bd_sf"/>
</dbReference>
<dbReference type="InterPro" id="IPR028978">
    <property type="entry name" value="Chorismate_lyase_/UTRA_dom_sf"/>
</dbReference>
<dbReference type="PANTHER" id="PTHR44846:SF1">
    <property type="entry name" value="MANNOSYL-D-GLYCERATE TRANSPORT_METABOLISM SYSTEM REPRESSOR MNGR-RELATED"/>
    <property type="match status" value="1"/>
</dbReference>
<dbReference type="RefSeq" id="WP_213670606.1">
    <property type="nucleotide sequence ID" value="NZ_JAHCDA010000002.1"/>
</dbReference>
<proteinExistence type="predicted"/>
<evidence type="ECO:0000256" key="1">
    <source>
        <dbReference type="ARBA" id="ARBA00023015"/>
    </source>
</evidence>
<dbReference type="PROSITE" id="PS50949">
    <property type="entry name" value="HTH_GNTR"/>
    <property type="match status" value="1"/>
</dbReference>
<feature type="domain" description="HTH gntR-type" evidence="4">
    <location>
        <begin position="27"/>
        <end position="95"/>
    </location>
</feature>
<evidence type="ECO:0000259" key="4">
    <source>
        <dbReference type="PROSITE" id="PS50949"/>
    </source>
</evidence>
<accession>A0ABS5QEJ2</accession>
<dbReference type="SUPFAM" id="SSF46785">
    <property type="entry name" value="Winged helix' DNA-binding domain"/>
    <property type="match status" value="1"/>
</dbReference>
<dbReference type="InterPro" id="IPR036388">
    <property type="entry name" value="WH-like_DNA-bd_sf"/>
</dbReference>
<dbReference type="InterPro" id="IPR011663">
    <property type="entry name" value="UTRA"/>
</dbReference>
<dbReference type="SMART" id="SM00345">
    <property type="entry name" value="HTH_GNTR"/>
    <property type="match status" value="1"/>
</dbReference>
<keyword evidence="2" id="KW-0238">DNA-binding</keyword>
<sequence>MDGGRHMAASGGSVAASKFGRLPAGRTPLYQALADQVQKVVGKLRLVPGTQLPTEEQLANHFGVSMITVRGALRELQQRGLIERRQGRGTFVAAPRAPTPEWGLGSIDEIQIANRLAEVRLLDSGRRPVPDWAAEVLGLTSGEPGQHLRIARVREGTPLMITDVFYPPAIGEVVAKQSPESWLPRYPLLVEAAERASGERMTELDQTMTATRATAEVSRILGVRAGDPLLVITRINRGASGRVLQVARTTYRTDVATYTMHMKRS</sequence>
<dbReference type="InterPro" id="IPR050679">
    <property type="entry name" value="Bact_HTH_transcr_reg"/>
</dbReference>
<name>A0ABS5QEJ2_9PROT</name>
<dbReference type="SUPFAM" id="SSF64288">
    <property type="entry name" value="Chorismate lyase-like"/>
    <property type="match status" value="1"/>
</dbReference>
<gene>
    <name evidence="5" type="ORF">KHU32_13535</name>
</gene>
<keyword evidence="3" id="KW-0804">Transcription</keyword>
<dbReference type="PANTHER" id="PTHR44846">
    <property type="entry name" value="MANNOSYL-D-GLYCERATE TRANSPORT/METABOLISM SYSTEM REPRESSOR MNGR-RELATED"/>
    <property type="match status" value="1"/>
</dbReference>
<evidence type="ECO:0000256" key="3">
    <source>
        <dbReference type="ARBA" id="ARBA00023163"/>
    </source>
</evidence>
<dbReference type="Gene3D" id="1.10.10.10">
    <property type="entry name" value="Winged helix-like DNA-binding domain superfamily/Winged helix DNA-binding domain"/>
    <property type="match status" value="1"/>
</dbReference>